<proteinExistence type="predicted"/>
<name>A0A8J2WSF3_9STRA</name>
<evidence type="ECO:0000256" key="1">
    <source>
        <dbReference type="SAM" id="MobiDB-lite"/>
    </source>
</evidence>
<feature type="compositionally biased region" description="Basic and acidic residues" evidence="1">
    <location>
        <begin position="164"/>
        <end position="189"/>
    </location>
</feature>
<feature type="compositionally biased region" description="Low complexity" evidence="1">
    <location>
        <begin position="223"/>
        <end position="246"/>
    </location>
</feature>
<evidence type="ECO:0000313" key="3">
    <source>
        <dbReference type="Proteomes" id="UP000789595"/>
    </source>
</evidence>
<reference evidence="2" key="1">
    <citation type="submission" date="2021-11" db="EMBL/GenBank/DDBJ databases">
        <authorList>
            <consortium name="Genoscope - CEA"/>
            <person name="William W."/>
        </authorList>
    </citation>
    <scope>NUCLEOTIDE SEQUENCE</scope>
</reference>
<feature type="region of interest" description="Disordered" evidence="1">
    <location>
        <begin position="86"/>
        <end position="192"/>
    </location>
</feature>
<dbReference type="Proteomes" id="UP000789595">
    <property type="component" value="Unassembled WGS sequence"/>
</dbReference>
<protein>
    <submittedName>
        <fullName evidence="2">Uncharacterized protein</fullName>
    </submittedName>
</protein>
<gene>
    <name evidence="2" type="ORF">PECAL_1P30440</name>
</gene>
<dbReference type="EMBL" id="CAKKNE010000001">
    <property type="protein sequence ID" value="CAH0366547.1"/>
    <property type="molecule type" value="Genomic_DNA"/>
</dbReference>
<keyword evidence="3" id="KW-1185">Reference proteome</keyword>
<accession>A0A8J2WSF3</accession>
<comment type="caution">
    <text evidence="2">The sequence shown here is derived from an EMBL/GenBank/DDBJ whole genome shotgun (WGS) entry which is preliminary data.</text>
</comment>
<feature type="region of interest" description="Disordered" evidence="1">
    <location>
        <begin position="223"/>
        <end position="256"/>
    </location>
</feature>
<evidence type="ECO:0000313" key="2">
    <source>
        <dbReference type="EMBL" id="CAH0366547.1"/>
    </source>
</evidence>
<organism evidence="2 3">
    <name type="scientific">Pelagomonas calceolata</name>
    <dbReference type="NCBI Taxonomy" id="35677"/>
    <lineage>
        <taxon>Eukaryota</taxon>
        <taxon>Sar</taxon>
        <taxon>Stramenopiles</taxon>
        <taxon>Ochrophyta</taxon>
        <taxon>Pelagophyceae</taxon>
        <taxon>Pelagomonadales</taxon>
        <taxon>Pelagomonadaceae</taxon>
        <taxon>Pelagomonas</taxon>
    </lineage>
</organism>
<feature type="compositionally biased region" description="Polar residues" evidence="1">
    <location>
        <begin position="145"/>
        <end position="158"/>
    </location>
</feature>
<dbReference type="AlphaFoldDB" id="A0A8J2WSF3"/>
<feature type="compositionally biased region" description="Basic and acidic residues" evidence="1">
    <location>
        <begin position="105"/>
        <end position="115"/>
    </location>
</feature>
<sequence length="289" mass="31539">MSLRYAALLAPACAFTHSQQPRRIVVRRDYSSIDDVFDSVFGDPWSPFGLSRRDPWGMRRRSPLAQQFGQLKRLSQAFEEQLQRVDEDDFLADTPLGQRRQLGTPKEDAPTKTDESTSSLYEAPKAEGDAPEAVAPAAPRGYAYSWSSSSVTQNGETRTTVRKNFKDADGGAKSFQERSLARDGKKLTETRTQGFGDAEAKLSFEGVDDASAFENAWTTKPALPAAEAPAAEAPAAEAPKTWAPEALKQTKEQKEELAADAEIAKLKAELKALRGDGPLPPADYGTTQV</sequence>